<reference evidence="6 7" key="1">
    <citation type="journal article" date="2016" name="Nat. Commun.">
        <title>Thousands of microbial genomes shed light on interconnected biogeochemical processes in an aquifer system.</title>
        <authorList>
            <person name="Anantharaman K."/>
            <person name="Brown C.T."/>
            <person name="Hug L.A."/>
            <person name="Sharon I."/>
            <person name="Castelle C.J."/>
            <person name="Probst A.J."/>
            <person name="Thomas B.C."/>
            <person name="Singh A."/>
            <person name="Wilkins M.J."/>
            <person name="Karaoz U."/>
            <person name="Brodie E.L."/>
            <person name="Williams K.H."/>
            <person name="Hubbard S.S."/>
            <person name="Banfield J.F."/>
        </authorList>
    </citation>
    <scope>NUCLEOTIDE SEQUENCE [LARGE SCALE GENOMIC DNA]</scope>
</reference>
<dbReference type="InterPro" id="IPR015424">
    <property type="entry name" value="PyrdxlP-dep_Trfase"/>
</dbReference>
<evidence type="ECO:0000313" key="7">
    <source>
        <dbReference type="Proteomes" id="UP000178759"/>
    </source>
</evidence>
<dbReference type="STRING" id="1798392.A3A79_04955"/>
<dbReference type="AlphaFoldDB" id="A0A1F6AIF7"/>
<dbReference type="InterPro" id="IPR000653">
    <property type="entry name" value="DegT/StrS_aminotransferase"/>
</dbReference>
<evidence type="ECO:0000256" key="5">
    <source>
        <dbReference type="RuleBase" id="RU004508"/>
    </source>
</evidence>
<feature type="active site" description="Proton acceptor" evidence="3">
    <location>
        <position position="185"/>
    </location>
</feature>
<evidence type="ECO:0000256" key="1">
    <source>
        <dbReference type="ARBA" id="ARBA00022898"/>
    </source>
</evidence>
<keyword evidence="1 4" id="KW-0663">Pyridoxal phosphate</keyword>
<feature type="modified residue" description="N6-(pyridoxal phosphate)lysine" evidence="4">
    <location>
        <position position="185"/>
    </location>
</feature>
<protein>
    <recommendedName>
        <fullName evidence="8">Erythromycin biosynthesis sensory transduction protein eryC1</fullName>
    </recommendedName>
</protein>
<gene>
    <name evidence="6" type="ORF">A3A79_04955</name>
</gene>
<evidence type="ECO:0008006" key="8">
    <source>
        <dbReference type="Google" id="ProtNLM"/>
    </source>
</evidence>
<evidence type="ECO:0000256" key="3">
    <source>
        <dbReference type="PIRSR" id="PIRSR000390-1"/>
    </source>
</evidence>
<dbReference type="InterPro" id="IPR015421">
    <property type="entry name" value="PyrdxlP-dep_Trfase_major"/>
</dbReference>
<dbReference type="GO" id="GO:0008483">
    <property type="term" value="F:transaminase activity"/>
    <property type="evidence" value="ECO:0007669"/>
    <property type="project" value="TreeGrafter"/>
</dbReference>
<dbReference type="CDD" id="cd00616">
    <property type="entry name" value="AHBA_syn"/>
    <property type="match status" value="1"/>
</dbReference>
<dbReference type="InterPro" id="IPR015422">
    <property type="entry name" value="PyrdxlP-dep_Trfase_small"/>
</dbReference>
<dbReference type="Gene3D" id="3.40.640.10">
    <property type="entry name" value="Type I PLP-dependent aspartate aminotransferase-like (Major domain)"/>
    <property type="match status" value="1"/>
</dbReference>
<dbReference type="GO" id="GO:0000271">
    <property type="term" value="P:polysaccharide biosynthetic process"/>
    <property type="evidence" value="ECO:0007669"/>
    <property type="project" value="TreeGrafter"/>
</dbReference>
<sequence>MKIAFVDLQRQNRRYRKAFSHVFNQTLKDSIFVEGKPVERFERQFADFCGKKYCVGLNSGTDAILFALLAYGISPGDEVITAPNSYFSPAMMISQIGAVPIFVDINPKSGNLDVSKIEKAITKNTKAIMPVHLCGQSADMDPIVKLAQKYRLSIIEDACQAHGARYKNKILPYTETGTFSFYPGKNLGSFGDAGAIVTDSKKIRDSALKLRNDGSTKKYIHTQFGYKSRLDTFQAAILSAKIPLLSQWNKNRRQAALLYNNLLSGIKQVKTPIEMPYVYHIYHLYMITCENRDGLQKYLESYGISTVIHYPIPIHLQKPYRKRGYKPGMYPVTEKRSKAILSLPMFPEITKKEIQFVYKTIASFYAV</sequence>
<accession>A0A1F6AIF7</accession>
<evidence type="ECO:0000256" key="4">
    <source>
        <dbReference type="PIRSR" id="PIRSR000390-2"/>
    </source>
</evidence>
<comment type="similarity">
    <text evidence="2 5">Belongs to the DegT/DnrJ/EryC1 family.</text>
</comment>
<dbReference type="Gene3D" id="3.90.1150.10">
    <property type="entry name" value="Aspartate Aminotransferase, domain 1"/>
    <property type="match status" value="1"/>
</dbReference>
<evidence type="ECO:0000256" key="2">
    <source>
        <dbReference type="ARBA" id="ARBA00037999"/>
    </source>
</evidence>
<comment type="caution">
    <text evidence="6">The sequence shown here is derived from an EMBL/GenBank/DDBJ whole genome shotgun (WGS) entry which is preliminary data.</text>
</comment>
<dbReference type="EMBL" id="MFJV01000001">
    <property type="protein sequence ID" value="OGG24504.1"/>
    <property type="molecule type" value="Genomic_DNA"/>
</dbReference>
<name>A0A1F6AIF7_9BACT</name>
<dbReference type="PIRSF" id="PIRSF000390">
    <property type="entry name" value="PLP_StrS"/>
    <property type="match status" value="1"/>
</dbReference>
<dbReference type="GO" id="GO:0030170">
    <property type="term" value="F:pyridoxal phosphate binding"/>
    <property type="evidence" value="ECO:0007669"/>
    <property type="project" value="TreeGrafter"/>
</dbReference>
<evidence type="ECO:0000313" key="6">
    <source>
        <dbReference type="EMBL" id="OGG24504.1"/>
    </source>
</evidence>
<organism evidence="6 7">
    <name type="scientific">Candidatus Gottesmanbacteria bacterium RIFCSPLOWO2_01_FULL_43_11b</name>
    <dbReference type="NCBI Taxonomy" id="1798392"/>
    <lineage>
        <taxon>Bacteria</taxon>
        <taxon>Candidatus Gottesmaniibacteriota</taxon>
    </lineage>
</organism>
<proteinExistence type="inferred from homology"/>
<dbReference type="PANTHER" id="PTHR30244:SF36">
    <property type="entry name" value="3-OXO-GLUCOSE-6-PHOSPHATE:GLUTAMATE AMINOTRANSFERASE"/>
    <property type="match status" value="1"/>
</dbReference>
<dbReference type="Pfam" id="PF01041">
    <property type="entry name" value="DegT_DnrJ_EryC1"/>
    <property type="match status" value="1"/>
</dbReference>
<dbReference type="SUPFAM" id="SSF53383">
    <property type="entry name" value="PLP-dependent transferases"/>
    <property type="match status" value="1"/>
</dbReference>
<dbReference type="PANTHER" id="PTHR30244">
    <property type="entry name" value="TRANSAMINASE"/>
    <property type="match status" value="1"/>
</dbReference>
<dbReference type="Proteomes" id="UP000178759">
    <property type="component" value="Unassembled WGS sequence"/>
</dbReference>